<accession>A0A918ZPW0</accession>
<dbReference type="Proteomes" id="UP000608024">
    <property type="component" value="Unassembled WGS sequence"/>
</dbReference>
<keyword evidence="2" id="KW-1133">Transmembrane helix</keyword>
<keyword evidence="4" id="KW-1185">Reference proteome</keyword>
<evidence type="ECO:0008006" key="5">
    <source>
        <dbReference type="Google" id="ProtNLM"/>
    </source>
</evidence>
<dbReference type="AlphaFoldDB" id="A0A918ZPW0"/>
<gene>
    <name evidence="3" type="ORF">GCM10018785_32870</name>
</gene>
<keyword evidence="2" id="KW-0812">Transmembrane</keyword>
<dbReference type="RefSeq" id="WP_190136693.1">
    <property type="nucleotide sequence ID" value="NZ_BNBT01000043.1"/>
</dbReference>
<organism evidence="3 4">
    <name type="scientific">Streptomyces longispororuber</name>
    <dbReference type="NCBI Taxonomy" id="68230"/>
    <lineage>
        <taxon>Bacteria</taxon>
        <taxon>Bacillati</taxon>
        <taxon>Actinomycetota</taxon>
        <taxon>Actinomycetes</taxon>
        <taxon>Kitasatosporales</taxon>
        <taxon>Streptomycetaceae</taxon>
        <taxon>Streptomyces</taxon>
    </lineage>
</organism>
<keyword evidence="2" id="KW-0472">Membrane</keyword>
<reference evidence="3" key="1">
    <citation type="journal article" date="2014" name="Int. J. Syst. Evol. Microbiol.">
        <title>Complete genome sequence of Corynebacterium casei LMG S-19264T (=DSM 44701T), isolated from a smear-ripened cheese.</title>
        <authorList>
            <consortium name="US DOE Joint Genome Institute (JGI-PGF)"/>
            <person name="Walter F."/>
            <person name="Albersmeier A."/>
            <person name="Kalinowski J."/>
            <person name="Ruckert C."/>
        </authorList>
    </citation>
    <scope>NUCLEOTIDE SEQUENCE</scope>
    <source>
        <strain evidence="3">JCM 4784</strain>
    </source>
</reference>
<reference evidence="3" key="2">
    <citation type="submission" date="2020-09" db="EMBL/GenBank/DDBJ databases">
        <authorList>
            <person name="Sun Q."/>
            <person name="Ohkuma M."/>
        </authorList>
    </citation>
    <scope>NUCLEOTIDE SEQUENCE</scope>
    <source>
        <strain evidence="3">JCM 4784</strain>
    </source>
</reference>
<feature type="region of interest" description="Disordered" evidence="1">
    <location>
        <begin position="159"/>
        <end position="187"/>
    </location>
</feature>
<evidence type="ECO:0000313" key="4">
    <source>
        <dbReference type="Proteomes" id="UP000608024"/>
    </source>
</evidence>
<comment type="caution">
    <text evidence="3">The sequence shown here is derived from an EMBL/GenBank/DDBJ whole genome shotgun (WGS) entry which is preliminary data.</text>
</comment>
<name>A0A918ZPW0_9ACTN</name>
<evidence type="ECO:0000256" key="1">
    <source>
        <dbReference type="SAM" id="MobiDB-lite"/>
    </source>
</evidence>
<sequence>MADPLHVLPRLFFLALPLVLAAAVVGTAVVVVRRSAGLRQAWRSGLSARGRCLRAYTTTSGHGGTNGRVSTTLHHVYEFTTHDGDVIRFDEENGPSTTVEGDVVTVYYAAGRPERATAHAPRPFRTTAGTVAALCFLGLMLVVILTSLTDALIPDGSHDVDAPDVEQPWGDPASGGAPWEESGTGMP</sequence>
<dbReference type="EMBL" id="BNBT01000043">
    <property type="protein sequence ID" value="GHE61246.1"/>
    <property type="molecule type" value="Genomic_DNA"/>
</dbReference>
<evidence type="ECO:0000313" key="3">
    <source>
        <dbReference type="EMBL" id="GHE61246.1"/>
    </source>
</evidence>
<evidence type="ECO:0000256" key="2">
    <source>
        <dbReference type="SAM" id="Phobius"/>
    </source>
</evidence>
<protein>
    <recommendedName>
        <fullName evidence="5">DUF3592 domain-containing protein</fullName>
    </recommendedName>
</protein>
<feature type="transmembrane region" description="Helical" evidence="2">
    <location>
        <begin position="12"/>
        <end position="32"/>
    </location>
</feature>
<feature type="transmembrane region" description="Helical" evidence="2">
    <location>
        <begin position="131"/>
        <end position="153"/>
    </location>
</feature>
<proteinExistence type="predicted"/>